<proteinExistence type="predicted"/>
<dbReference type="EMBL" id="WOCE01000006">
    <property type="protein sequence ID" value="KAE9612418.1"/>
    <property type="molecule type" value="Genomic_DNA"/>
</dbReference>
<keyword evidence="2" id="KW-1185">Reference proteome</keyword>
<evidence type="ECO:0000313" key="1">
    <source>
        <dbReference type="EMBL" id="KAE9612418.1"/>
    </source>
</evidence>
<organism evidence="1 2">
    <name type="scientific">Lupinus albus</name>
    <name type="common">White lupine</name>
    <name type="synonym">Lupinus termis</name>
    <dbReference type="NCBI Taxonomy" id="3870"/>
    <lineage>
        <taxon>Eukaryota</taxon>
        <taxon>Viridiplantae</taxon>
        <taxon>Streptophyta</taxon>
        <taxon>Embryophyta</taxon>
        <taxon>Tracheophyta</taxon>
        <taxon>Spermatophyta</taxon>
        <taxon>Magnoliopsida</taxon>
        <taxon>eudicotyledons</taxon>
        <taxon>Gunneridae</taxon>
        <taxon>Pentapetalae</taxon>
        <taxon>rosids</taxon>
        <taxon>fabids</taxon>
        <taxon>Fabales</taxon>
        <taxon>Fabaceae</taxon>
        <taxon>Papilionoideae</taxon>
        <taxon>50 kb inversion clade</taxon>
        <taxon>genistoids sensu lato</taxon>
        <taxon>core genistoids</taxon>
        <taxon>Genisteae</taxon>
        <taxon>Lupinus</taxon>
    </lineage>
</organism>
<gene>
    <name evidence="1" type="ORF">Lalb_Chr06g0172861</name>
</gene>
<protein>
    <submittedName>
        <fullName evidence="1">Uncharacterized protein</fullName>
    </submittedName>
</protein>
<sequence>MKILSLFSYAVDNGKWYVWSFLDGIPDIQVLRLYEYSHSDFPKVVTLSNKAWRSVYVGSFS</sequence>
<name>A0A6A4QEE1_LUPAL</name>
<evidence type="ECO:0000313" key="2">
    <source>
        <dbReference type="Proteomes" id="UP000447434"/>
    </source>
</evidence>
<dbReference type="Proteomes" id="UP000447434">
    <property type="component" value="Chromosome 6"/>
</dbReference>
<reference evidence="2" key="1">
    <citation type="journal article" date="2020" name="Nat. Commun.">
        <title>Genome sequence of the cluster root forming white lupin.</title>
        <authorList>
            <person name="Hufnagel B."/>
            <person name="Marques A."/>
            <person name="Soriano A."/>
            <person name="Marques L."/>
            <person name="Divol F."/>
            <person name="Doumas P."/>
            <person name="Sallet E."/>
            <person name="Mancinotti D."/>
            <person name="Carrere S."/>
            <person name="Marande W."/>
            <person name="Arribat S."/>
            <person name="Keller J."/>
            <person name="Huneau C."/>
            <person name="Blein T."/>
            <person name="Aime D."/>
            <person name="Laguerre M."/>
            <person name="Taylor J."/>
            <person name="Schubert V."/>
            <person name="Nelson M."/>
            <person name="Geu-Flores F."/>
            <person name="Crespi M."/>
            <person name="Gallardo-Guerrero K."/>
            <person name="Delaux P.-M."/>
            <person name="Salse J."/>
            <person name="Berges H."/>
            <person name="Guyot R."/>
            <person name="Gouzy J."/>
            <person name="Peret B."/>
        </authorList>
    </citation>
    <scope>NUCLEOTIDE SEQUENCE [LARGE SCALE GENOMIC DNA]</scope>
    <source>
        <strain evidence="2">cv. Amiga</strain>
    </source>
</reference>
<dbReference type="AlphaFoldDB" id="A0A6A4QEE1"/>
<accession>A0A6A4QEE1</accession>
<comment type="caution">
    <text evidence="1">The sequence shown here is derived from an EMBL/GenBank/DDBJ whole genome shotgun (WGS) entry which is preliminary data.</text>
</comment>